<feature type="region of interest" description="Disordered" evidence="1">
    <location>
        <begin position="1"/>
        <end position="24"/>
    </location>
</feature>
<evidence type="ECO:0000313" key="3">
    <source>
        <dbReference type="Proteomes" id="UP001199054"/>
    </source>
</evidence>
<dbReference type="Gene3D" id="3.40.50.1240">
    <property type="entry name" value="Phosphoglycerate mutase-like"/>
    <property type="match status" value="1"/>
</dbReference>
<gene>
    <name evidence="2" type="ORF">LG632_18035</name>
</gene>
<dbReference type="Pfam" id="PF00300">
    <property type="entry name" value="His_Phos_1"/>
    <property type="match status" value="1"/>
</dbReference>
<proteinExistence type="predicted"/>
<dbReference type="InterPro" id="IPR013078">
    <property type="entry name" value="His_Pase_superF_clade-1"/>
</dbReference>
<keyword evidence="3" id="KW-1185">Reference proteome</keyword>
<protein>
    <submittedName>
        <fullName evidence="2">Histidine phosphatase family protein</fullName>
    </submittedName>
</protein>
<dbReference type="InterPro" id="IPR029033">
    <property type="entry name" value="His_PPase_superfam"/>
</dbReference>
<dbReference type="EMBL" id="JAJAUY010000069">
    <property type="protein sequence ID" value="MCB5181272.1"/>
    <property type="molecule type" value="Genomic_DNA"/>
</dbReference>
<dbReference type="SUPFAM" id="SSF53254">
    <property type="entry name" value="Phosphoglycerate mutase-like"/>
    <property type="match status" value="1"/>
</dbReference>
<dbReference type="Proteomes" id="UP001199054">
    <property type="component" value="Unassembled WGS sequence"/>
</dbReference>
<comment type="caution">
    <text evidence="2">The sequence shown here is derived from an EMBL/GenBank/DDBJ whole genome shotgun (WGS) entry which is preliminary data.</text>
</comment>
<evidence type="ECO:0000256" key="1">
    <source>
        <dbReference type="SAM" id="MobiDB-lite"/>
    </source>
</evidence>
<evidence type="ECO:0000313" key="2">
    <source>
        <dbReference type="EMBL" id="MCB5181272.1"/>
    </source>
</evidence>
<reference evidence="2 3" key="1">
    <citation type="submission" date="2021-10" db="EMBL/GenBank/DDBJ databases">
        <title>Streptomyces sp. strain SMC 277, a novel streptomycete isolated from soil.</title>
        <authorList>
            <person name="Chanama M."/>
        </authorList>
    </citation>
    <scope>NUCLEOTIDE SEQUENCE [LARGE SCALE GENOMIC DNA]</scope>
    <source>
        <strain evidence="2 3">SMC 277</strain>
    </source>
</reference>
<sequence length="196" mass="20675">MTRPPAGRFHSGATVPGSHRASVIPSSCRPRPYRVYAPLMNPSSVRVLLVTPALDAAGERGRFTAGGPYALDTGGWAGRTLDEVAAEDPAAVRAWLTDPGFAPPGGESVEQLVARAGQWLAGLAPGTHRTTAEQAFVRAAVVHALRLPAHAFWRLDARPGTVTELSGRAGRWNLRLGRPQEPAADRPRSGPAPASD</sequence>
<organism evidence="2 3">
    <name type="scientific">Streptomyces antimicrobicus</name>
    <dbReference type="NCBI Taxonomy" id="2883108"/>
    <lineage>
        <taxon>Bacteria</taxon>
        <taxon>Bacillati</taxon>
        <taxon>Actinomycetota</taxon>
        <taxon>Actinomycetes</taxon>
        <taxon>Kitasatosporales</taxon>
        <taxon>Streptomycetaceae</taxon>
        <taxon>Streptomyces</taxon>
    </lineage>
</organism>
<accession>A0ABS8B9G9</accession>
<feature type="region of interest" description="Disordered" evidence="1">
    <location>
        <begin position="173"/>
        <end position="196"/>
    </location>
</feature>
<name>A0ABS8B9G9_9ACTN</name>